<accession>A0A4S2DHX8</accession>
<sequence>MSESKAISINQSKGNINDYIIKDKDNILIGRFTITELDKESKKCNIRLKFFKNDKHNLLRESVISIVRAIFKDNNTYKVNILVDENTNYKVFLDLGFNLEGIFSENLFSNGIFLDELSFGVNRNDFNNIQRNYIVKLKGKNILLRNLSPEDSEDLLEYYIRNEDHLRNYEPSRDKNFYTIEAQKDILLESYKGLMSGKCVDFGIYKDDKLIGKIKISNIVYGVFKSGIIGYSMDKDYQGRGYMKEALRMALRYARDELELHRLEASVLVDNERSKNVLTSCGFKEVGLNEKYLFINGGWKDHLTFYRVLEDF</sequence>
<dbReference type="AlphaFoldDB" id="A0A4S2DHX8"/>
<dbReference type="InterPro" id="IPR016181">
    <property type="entry name" value="Acyl_CoA_acyltransferase"/>
</dbReference>
<dbReference type="PANTHER" id="PTHR43792:SF8">
    <property type="entry name" value="[RIBOSOMAL PROTEIN US5]-ALANINE N-ACETYLTRANSFERASE"/>
    <property type="match status" value="1"/>
</dbReference>
<dbReference type="GO" id="GO:0005737">
    <property type="term" value="C:cytoplasm"/>
    <property type="evidence" value="ECO:0007669"/>
    <property type="project" value="TreeGrafter"/>
</dbReference>
<name>A0A4S2DHX8_9CLOT</name>
<evidence type="ECO:0000256" key="3">
    <source>
        <dbReference type="ARBA" id="ARBA00038502"/>
    </source>
</evidence>
<dbReference type="GO" id="GO:0008999">
    <property type="term" value="F:protein-N-terminal-alanine acetyltransferase activity"/>
    <property type="evidence" value="ECO:0007669"/>
    <property type="project" value="TreeGrafter"/>
</dbReference>
<dbReference type="CDD" id="cd04301">
    <property type="entry name" value="NAT_SF"/>
    <property type="match status" value="1"/>
</dbReference>
<dbReference type="InterPro" id="IPR000182">
    <property type="entry name" value="GNAT_dom"/>
</dbReference>
<keyword evidence="6" id="KW-1185">Reference proteome</keyword>
<dbReference type="OrthoDB" id="9801656at2"/>
<dbReference type="InterPro" id="IPR051531">
    <property type="entry name" value="N-acetyltransferase"/>
</dbReference>
<gene>
    <name evidence="5" type="ORF">E5347_12070</name>
</gene>
<dbReference type="SUPFAM" id="SSF55729">
    <property type="entry name" value="Acyl-CoA N-acyltransferases (Nat)"/>
    <property type="match status" value="1"/>
</dbReference>
<reference evidence="5 6" key="1">
    <citation type="submission" date="2019-04" db="EMBL/GenBank/DDBJ databases">
        <title>Microbes associate with the intestines of laboratory mice.</title>
        <authorList>
            <person name="Navarre W."/>
            <person name="Wong E."/>
            <person name="Huang K."/>
            <person name="Tropini C."/>
            <person name="Ng K."/>
            <person name="Yu B."/>
        </authorList>
    </citation>
    <scope>NUCLEOTIDE SEQUENCE [LARGE SCALE GENOMIC DNA]</scope>
    <source>
        <strain evidence="5 6">NM50_B9-20</strain>
    </source>
</reference>
<feature type="domain" description="N-acetyltransferase" evidence="4">
    <location>
        <begin position="142"/>
        <end position="310"/>
    </location>
</feature>
<dbReference type="RefSeq" id="WP_136007480.1">
    <property type="nucleotide sequence ID" value="NZ_SRYR01000006.1"/>
</dbReference>
<organism evidence="5 6">
    <name type="scientific">Clostridium sartagoforme</name>
    <dbReference type="NCBI Taxonomy" id="84031"/>
    <lineage>
        <taxon>Bacteria</taxon>
        <taxon>Bacillati</taxon>
        <taxon>Bacillota</taxon>
        <taxon>Clostridia</taxon>
        <taxon>Eubacteriales</taxon>
        <taxon>Clostridiaceae</taxon>
        <taxon>Clostridium</taxon>
    </lineage>
</organism>
<keyword evidence="1 5" id="KW-0808">Transferase</keyword>
<proteinExistence type="inferred from homology"/>
<comment type="caution">
    <text evidence="5">The sequence shown here is derived from an EMBL/GenBank/DDBJ whole genome shotgun (WGS) entry which is preliminary data.</text>
</comment>
<evidence type="ECO:0000313" key="5">
    <source>
        <dbReference type="EMBL" id="TGY41738.1"/>
    </source>
</evidence>
<dbReference type="Gene3D" id="3.40.630.30">
    <property type="match status" value="2"/>
</dbReference>
<dbReference type="EMBL" id="SRYR01000006">
    <property type="protein sequence ID" value="TGY41738.1"/>
    <property type="molecule type" value="Genomic_DNA"/>
</dbReference>
<dbReference type="PROSITE" id="PS51186">
    <property type="entry name" value="GNAT"/>
    <property type="match status" value="1"/>
</dbReference>
<comment type="similarity">
    <text evidence="3">Belongs to the acetyltransferase family. RimJ subfamily.</text>
</comment>
<keyword evidence="2" id="KW-0012">Acyltransferase</keyword>
<dbReference type="Pfam" id="PF13302">
    <property type="entry name" value="Acetyltransf_3"/>
    <property type="match status" value="1"/>
</dbReference>
<protein>
    <submittedName>
        <fullName evidence="5">N-acetyltransferase</fullName>
    </submittedName>
</protein>
<evidence type="ECO:0000256" key="1">
    <source>
        <dbReference type="ARBA" id="ARBA00022679"/>
    </source>
</evidence>
<evidence type="ECO:0000256" key="2">
    <source>
        <dbReference type="ARBA" id="ARBA00023315"/>
    </source>
</evidence>
<evidence type="ECO:0000259" key="4">
    <source>
        <dbReference type="PROSITE" id="PS51186"/>
    </source>
</evidence>
<dbReference type="Proteomes" id="UP000306888">
    <property type="component" value="Unassembled WGS sequence"/>
</dbReference>
<dbReference type="PANTHER" id="PTHR43792">
    <property type="entry name" value="GNAT FAMILY, PUTATIVE (AFU_ORTHOLOGUE AFUA_3G00765)-RELATED-RELATED"/>
    <property type="match status" value="1"/>
</dbReference>
<evidence type="ECO:0000313" key="6">
    <source>
        <dbReference type="Proteomes" id="UP000306888"/>
    </source>
</evidence>